<dbReference type="OrthoDB" id="3572434at2"/>
<evidence type="ECO:0000313" key="6">
    <source>
        <dbReference type="Proteomes" id="UP000019277"/>
    </source>
</evidence>
<dbReference type="Proteomes" id="UP000019277">
    <property type="component" value="Unassembled WGS sequence"/>
</dbReference>
<dbReference type="GO" id="GO:0000976">
    <property type="term" value="F:transcription cis-regulatory region binding"/>
    <property type="evidence" value="ECO:0007669"/>
    <property type="project" value="TreeGrafter"/>
</dbReference>
<dbReference type="InterPro" id="IPR036271">
    <property type="entry name" value="Tet_transcr_reg_TetR-rel_C_sf"/>
</dbReference>
<dbReference type="SUPFAM" id="SSF46689">
    <property type="entry name" value="Homeodomain-like"/>
    <property type="match status" value="1"/>
</dbReference>
<dbReference type="GO" id="GO:0003700">
    <property type="term" value="F:DNA-binding transcription factor activity"/>
    <property type="evidence" value="ECO:0007669"/>
    <property type="project" value="TreeGrafter"/>
</dbReference>
<organism evidence="5 6">
    <name type="scientific">Actinokineospora spheciospongiae</name>
    <dbReference type="NCBI Taxonomy" id="909613"/>
    <lineage>
        <taxon>Bacteria</taxon>
        <taxon>Bacillati</taxon>
        <taxon>Actinomycetota</taxon>
        <taxon>Actinomycetes</taxon>
        <taxon>Pseudonocardiales</taxon>
        <taxon>Pseudonocardiaceae</taxon>
        <taxon>Actinokineospora</taxon>
    </lineage>
</organism>
<keyword evidence="1" id="KW-0805">Transcription regulation</keyword>
<reference evidence="5 6" key="1">
    <citation type="journal article" date="2014" name="Genome Announc.">
        <title>Draft Genome Sequence of the Antitrypanosomally Active Sponge-Associated Bacterium Actinokineospora sp. Strain EG49.</title>
        <authorList>
            <person name="Harjes J."/>
            <person name="Ryu T."/>
            <person name="Abdelmohsen U.R."/>
            <person name="Moitinho-Silva L."/>
            <person name="Horn H."/>
            <person name="Ravasi T."/>
            <person name="Hentschel U."/>
        </authorList>
    </citation>
    <scope>NUCLEOTIDE SEQUENCE [LARGE SCALE GENOMIC DNA]</scope>
    <source>
        <strain evidence="5 6">EG49</strain>
    </source>
</reference>
<gene>
    <name evidence="5" type="ORF">UO65_6338</name>
</gene>
<evidence type="ECO:0000256" key="3">
    <source>
        <dbReference type="ARBA" id="ARBA00023163"/>
    </source>
</evidence>
<evidence type="ECO:0000259" key="4">
    <source>
        <dbReference type="Pfam" id="PF00440"/>
    </source>
</evidence>
<dbReference type="AlphaFoldDB" id="W7IPH5"/>
<protein>
    <submittedName>
        <fullName evidence="5">Transcriptional regulator, TetR family</fullName>
    </submittedName>
</protein>
<dbReference type="InterPro" id="IPR050109">
    <property type="entry name" value="HTH-type_TetR-like_transc_reg"/>
</dbReference>
<comment type="caution">
    <text evidence="5">The sequence shown here is derived from an EMBL/GenBank/DDBJ whole genome shotgun (WGS) entry which is preliminary data.</text>
</comment>
<proteinExistence type="predicted"/>
<dbReference type="eggNOG" id="COG1309">
    <property type="taxonomic scope" value="Bacteria"/>
</dbReference>
<sequence length="197" mass="20080">MARPKTITDDRLLAAAAVVTGRIGPAFTLAQVAGEAGVSVGTVAGRFGSKLGLLAALTRYTTANAVAAMRAARVAEPDPVAALRAAAVSTHGGLGDAESAANHLRLLGVDLGDARLTALLGEHFAALEVELRAAVEAADLPAAPPPPVAARVLLSLVNGASIDWSIRPSGPLADRLTEDTDAVLDAWRRTTEPTRGN</sequence>
<keyword evidence="3" id="KW-0804">Transcription</keyword>
<evidence type="ECO:0000256" key="2">
    <source>
        <dbReference type="ARBA" id="ARBA00023125"/>
    </source>
</evidence>
<dbReference type="SUPFAM" id="SSF48498">
    <property type="entry name" value="Tetracyclin repressor-like, C-terminal domain"/>
    <property type="match status" value="1"/>
</dbReference>
<accession>W7IPH5</accession>
<evidence type="ECO:0000313" key="5">
    <source>
        <dbReference type="EMBL" id="EWC58446.1"/>
    </source>
</evidence>
<keyword evidence="6" id="KW-1185">Reference proteome</keyword>
<feature type="domain" description="HTH tetR-type" evidence="4">
    <location>
        <begin position="12"/>
        <end position="57"/>
    </location>
</feature>
<evidence type="ECO:0000256" key="1">
    <source>
        <dbReference type="ARBA" id="ARBA00023015"/>
    </source>
</evidence>
<dbReference type="InterPro" id="IPR009057">
    <property type="entry name" value="Homeodomain-like_sf"/>
</dbReference>
<dbReference type="PANTHER" id="PTHR30055">
    <property type="entry name" value="HTH-TYPE TRANSCRIPTIONAL REGULATOR RUTR"/>
    <property type="match status" value="1"/>
</dbReference>
<dbReference type="InterPro" id="IPR001647">
    <property type="entry name" value="HTH_TetR"/>
</dbReference>
<name>W7IPH5_9PSEU</name>
<dbReference type="STRING" id="909613.UO65_6338"/>
<keyword evidence="2" id="KW-0238">DNA-binding</keyword>
<dbReference type="Pfam" id="PF00440">
    <property type="entry name" value="TetR_N"/>
    <property type="match status" value="1"/>
</dbReference>
<dbReference type="Gene3D" id="1.10.357.10">
    <property type="entry name" value="Tetracycline Repressor, domain 2"/>
    <property type="match status" value="1"/>
</dbReference>
<dbReference type="PANTHER" id="PTHR30055:SF234">
    <property type="entry name" value="HTH-TYPE TRANSCRIPTIONAL REGULATOR BETI"/>
    <property type="match status" value="1"/>
</dbReference>
<dbReference type="RefSeq" id="WP_035289966.1">
    <property type="nucleotide sequence ID" value="NZ_AYXG01000241.1"/>
</dbReference>
<dbReference type="EMBL" id="AYXG01000241">
    <property type="protein sequence ID" value="EWC58446.1"/>
    <property type="molecule type" value="Genomic_DNA"/>
</dbReference>